<keyword evidence="12" id="KW-1185">Reference proteome</keyword>
<evidence type="ECO:0000256" key="6">
    <source>
        <dbReference type="ARBA" id="ARBA00023136"/>
    </source>
</evidence>
<dbReference type="GO" id="GO:0016020">
    <property type="term" value="C:membrane"/>
    <property type="evidence" value="ECO:0007669"/>
    <property type="project" value="UniProtKB-SubCell"/>
</dbReference>
<dbReference type="AlphaFoldDB" id="A0A8T2SAC2"/>
<dbReference type="OrthoDB" id="1925181at2759"/>
<organism evidence="11 12">
    <name type="scientific">Ceratopteris richardii</name>
    <name type="common">Triangle waterfern</name>
    <dbReference type="NCBI Taxonomy" id="49495"/>
    <lineage>
        <taxon>Eukaryota</taxon>
        <taxon>Viridiplantae</taxon>
        <taxon>Streptophyta</taxon>
        <taxon>Embryophyta</taxon>
        <taxon>Tracheophyta</taxon>
        <taxon>Polypodiopsida</taxon>
        <taxon>Polypodiidae</taxon>
        <taxon>Polypodiales</taxon>
        <taxon>Pteridineae</taxon>
        <taxon>Pteridaceae</taxon>
        <taxon>Parkerioideae</taxon>
        <taxon>Ceratopteris</taxon>
    </lineage>
</organism>
<dbReference type="PANTHER" id="PTHR22883:SF203">
    <property type="entry name" value="PALMITOYLTRANSFERASE"/>
    <property type="match status" value="1"/>
</dbReference>
<evidence type="ECO:0000256" key="5">
    <source>
        <dbReference type="ARBA" id="ARBA00022989"/>
    </source>
</evidence>
<name>A0A8T2SAC2_CERRI</name>
<keyword evidence="3 8" id="KW-0808">Transferase</keyword>
<feature type="compositionally biased region" description="Polar residues" evidence="9">
    <location>
        <begin position="423"/>
        <end position="439"/>
    </location>
</feature>
<dbReference type="Pfam" id="PF01529">
    <property type="entry name" value="DHHC"/>
    <property type="match status" value="1"/>
</dbReference>
<accession>A0A8T2SAC2</accession>
<feature type="transmembrane region" description="Helical" evidence="8">
    <location>
        <begin position="44"/>
        <end position="62"/>
    </location>
</feature>
<comment type="catalytic activity">
    <reaction evidence="8">
        <text>L-cysteinyl-[protein] + hexadecanoyl-CoA = S-hexadecanoyl-L-cysteinyl-[protein] + CoA</text>
        <dbReference type="Rhea" id="RHEA:36683"/>
        <dbReference type="Rhea" id="RHEA-COMP:10131"/>
        <dbReference type="Rhea" id="RHEA-COMP:11032"/>
        <dbReference type="ChEBI" id="CHEBI:29950"/>
        <dbReference type="ChEBI" id="CHEBI:57287"/>
        <dbReference type="ChEBI" id="CHEBI:57379"/>
        <dbReference type="ChEBI" id="CHEBI:74151"/>
        <dbReference type="EC" id="2.3.1.225"/>
    </reaction>
</comment>
<keyword evidence="5 8" id="KW-1133">Transmembrane helix</keyword>
<dbReference type="GO" id="GO:0006612">
    <property type="term" value="P:protein targeting to membrane"/>
    <property type="evidence" value="ECO:0007669"/>
    <property type="project" value="TreeGrafter"/>
</dbReference>
<evidence type="ECO:0000256" key="2">
    <source>
        <dbReference type="ARBA" id="ARBA00008574"/>
    </source>
</evidence>
<feature type="domain" description="Palmitoyltransferase DHHC" evidence="10">
    <location>
        <begin position="154"/>
        <end position="289"/>
    </location>
</feature>
<gene>
    <name evidence="11" type="ORF">KP509_21G026700</name>
</gene>
<dbReference type="InterPro" id="IPR039859">
    <property type="entry name" value="PFA4/ZDH16/20/ERF2-like"/>
</dbReference>
<keyword evidence="4 8" id="KW-0812">Transmembrane</keyword>
<keyword evidence="7 8" id="KW-0012">Acyltransferase</keyword>
<feature type="transmembrane region" description="Helical" evidence="8">
    <location>
        <begin position="244"/>
        <end position="273"/>
    </location>
</feature>
<dbReference type="GO" id="GO:0005783">
    <property type="term" value="C:endoplasmic reticulum"/>
    <property type="evidence" value="ECO:0007669"/>
    <property type="project" value="TreeGrafter"/>
</dbReference>
<feature type="compositionally biased region" description="Basic and acidic residues" evidence="9">
    <location>
        <begin position="440"/>
        <end position="450"/>
    </location>
</feature>
<dbReference type="PANTHER" id="PTHR22883">
    <property type="entry name" value="ZINC FINGER DHHC DOMAIN CONTAINING PROTEIN"/>
    <property type="match status" value="1"/>
</dbReference>
<evidence type="ECO:0000259" key="10">
    <source>
        <dbReference type="Pfam" id="PF01529"/>
    </source>
</evidence>
<sequence length="702" mass="76954">MARRHGCQYPLHSYQVIAITLFISLAAIFYVFLSPLMGQRIKEYISIGVFSPVAFVVSLLYVRCTTIDPSDPGVRVTHVPRAAISRSGPSFTTDSAQVASRKVALQTNSNKGREGDRRYGAKQLCLSFMGLFGMTQMFSQGDNCGSNGSISREDLLYCTICDAEVYKFSKHCRSCDKCVEGFDHHCRWLNNCIGRKNYMSFVALTGATLIMLFIETISGMFVVIRCFTDKHEVRTHLTNKLGNGISVASFSAFMVLCTLAPLCTSIPLGELFLFHMLLIRKGITTYEYVIAMRTQIEPRASAQVQKKSSHVQRSGSITRDWSSPNSISLPHLAACCIPRSVEQGEGTSHLDKRKLPCTVDPESTTVIERTGHRSSKHAIKISALRLAMLNSKEVAMKATKVRENSSIFRPLGFQNLHAPDKSTGVSHNVTPRSSNTLPTNDRKDLKRESENLLNSAASYSRQETKKKDEDREITNSQSTSPGSEPLSPLPVDRSSDNVNIPRSSVGYMQVKEQGAARNELHLCNAAILPHPLVEFPSWICTTPLNEGLDSARGSETVQLGRSRIICMGADANSGKCGNNRTALYWDRASGRFRSVPIKGPNMKAPILLPNPTPLDPSGVLGPNSISSPGRSFVHPKPAALHGQMNTSALKNGGKENNLKLSRNDLSSFSGLSHIVLPRQGLTTSVCQSSSPAYKAKPKVLSQ</sequence>
<feature type="compositionally biased region" description="Basic and acidic residues" evidence="9">
    <location>
        <begin position="462"/>
        <end position="473"/>
    </location>
</feature>
<evidence type="ECO:0000313" key="11">
    <source>
        <dbReference type="EMBL" id="KAH7314906.1"/>
    </source>
</evidence>
<evidence type="ECO:0000256" key="8">
    <source>
        <dbReference type="RuleBase" id="RU079119"/>
    </source>
</evidence>
<comment type="caution">
    <text evidence="11">The sequence shown here is derived from an EMBL/GenBank/DDBJ whole genome shotgun (WGS) entry which is preliminary data.</text>
</comment>
<feature type="transmembrane region" description="Helical" evidence="8">
    <location>
        <begin position="12"/>
        <end position="32"/>
    </location>
</feature>
<dbReference type="GO" id="GO:0005794">
    <property type="term" value="C:Golgi apparatus"/>
    <property type="evidence" value="ECO:0007669"/>
    <property type="project" value="TreeGrafter"/>
</dbReference>
<dbReference type="OMA" id="AKACHEN"/>
<comment type="domain">
    <text evidence="8">The DHHC domain is required for palmitoyltransferase activity.</text>
</comment>
<evidence type="ECO:0000256" key="1">
    <source>
        <dbReference type="ARBA" id="ARBA00004141"/>
    </source>
</evidence>
<comment type="subcellular location">
    <subcellularLocation>
        <location evidence="1">Membrane</location>
        <topology evidence="1">Multi-pass membrane protein</topology>
    </subcellularLocation>
</comment>
<dbReference type="EC" id="2.3.1.225" evidence="8"/>
<dbReference type="GO" id="GO:0019706">
    <property type="term" value="F:protein-cysteine S-palmitoyltransferase activity"/>
    <property type="evidence" value="ECO:0007669"/>
    <property type="project" value="UniProtKB-EC"/>
</dbReference>
<dbReference type="PROSITE" id="PS50216">
    <property type="entry name" value="DHHC"/>
    <property type="match status" value="1"/>
</dbReference>
<dbReference type="InterPro" id="IPR001594">
    <property type="entry name" value="Palmitoyltrfase_DHHC"/>
</dbReference>
<reference evidence="11" key="1">
    <citation type="submission" date="2021-08" db="EMBL/GenBank/DDBJ databases">
        <title>WGS assembly of Ceratopteris richardii.</title>
        <authorList>
            <person name="Marchant D.B."/>
            <person name="Chen G."/>
            <person name="Jenkins J."/>
            <person name="Shu S."/>
            <person name="Leebens-Mack J."/>
            <person name="Grimwood J."/>
            <person name="Schmutz J."/>
            <person name="Soltis P."/>
            <person name="Soltis D."/>
            <person name="Chen Z.-H."/>
        </authorList>
    </citation>
    <scope>NUCLEOTIDE SEQUENCE</scope>
    <source>
        <strain evidence="11">Whitten #5841</strain>
        <tissue evidence="11">Leaf</tissue>
    </source>
</reference>
<comment type="similarity">
    <text evidence="2 8">Belongs to the DHHC palmitoyltransferase family.</text>
</comment>
<evidence type="ECO:0000256" key="9">
    <source>
        <dbReference type="SAM" id="MobiDB-lite"/>
    </source>
</evidence>
<evidence type="ECO:0000313" key="12">
    <source>
        <dbReference type="Proteomes" id="UP000825935"/>
    </source>
</evidence>
<protein>
    <recommendedName>
        <fullName evidence="8">S-acyltransferase</fullName>
        <ecNumber evidence="8">2.3.1.225</ecNumber>
    </recommendedName>
    <alternativeName>
        <fullName evidence="8">Palmitoyltransferase</fullName>
    </alternativeName>
</protein>
<feature type="compositionally biased region" description="Polar residues" evidence="9">
    <location>
        <begin position="451"/>
        <end position="461"/>
    </location>
</feature>
<feature type="transmembrane region" description="Helical" evidence="8">
    <location>
        <begin position="201"/>
        <end position="224"/>
    </location>
</feature>
<dbReference type="EMBL" id="CM035426">
    <property type="protein sequence ID" value="KAH7314906.1"/>
    <property type="molecule type" value="Genomic_DNA"/>
</dbReference>
<keyword evidence="6 8" id="KW-0472">Membrane</keyword>
<evidence type="ECO:0000256" key="3">
    <source>
        <dbReference type="ARBA" id="ARBA00022679"/>
    </source>
</evidence>
<evidence type="ECO:0000256" key="7">
    <source>
        <dbReference type="ARBA" id="ARBA00023315"/>
    </source>
</evidence>
<proteinExistence type="inferred from homology"/>
<feature type="region of interest" description="Disordered" evidence="9">
    <location>
        <begin position="417"/>
        <end position="500"/>
    </location>
</feature>
<dbReference type="Proteomes" id="UP000825935">
    <property type="component" value="Chromosome 21"/>
</dbReference>
<evidence type="ECO:0000256" key="4">
    <source>
        <dbReference type="ARBA" id="ARBA00022692"/>
    </source>
</evidence>